<feature type="non-terminal residue" evidence="1">
    <location>
        <position position="1"/>
    </location>
</feature>
<comment type="caution">
    <text evidence="1">The sequence shown here is derived from an EMBL/GenBank/DDBJ whole genome shotgun (WGS) entry which is preliminary data.</text>
</comment>
<accession>A0ACA9SHW8</accession>
<name>A0ACA9SHW8_9GLOM</name>
<gene>
    <name evidence="1" type="ORF">RPERSI_LOCUS30972</name>
</gene>
<sequence length="99" mass="11093">VESAAQLENEIKKIQETFQAKETEHTWQLFDDALKRLVSLSRGGAINYEKTFISGIKSLRQPILDSILTDRTRLSGTATELVEEIGRVLGPKFDTLAES</sequence>
<keyword evidence="2" id="KW-1185">Reference proteome</keyword>
<proteinExistence type="predicted"/>
<dbReference type="EMBL" id="CAJVQC010122995">
    <property type="protein sequence ID" value="CAG8839238.1"/>
    <property type="molecule type" value="Genomic_DNA"/>
</dbReference>
<organism evidence="1 2">
    <name type="scientific">Racocetra persica</name>
    <dbReference type="NCBI Taxonomy" id="160502"/>
    <lineage>
        <taxon>Eukaryota</taxon>
        <taxon>Fungi</taxon>
        <taxon>Fungi incertae sedis</taxon>
        <taxon>Mucoromycota</taxon>
        <taxon>Glomeromycotina</taxon>
        <taxon>Glomeromycetes</taxon>
        <taxon>Diversisporales</taxon>
        <taxon>Gigasporaceae</taxon>
        <taxon>Racocetra</taxon>
    </lineage>
</organism>
<feature type="non-terminal residue" evidence="1">
    <location>
        <position position="99"/>
    </location>
</feature>
<evidence type="ECO:0000313" key="1">
    <source>
        <dbReference type="EMBL" id="CAG8839238.1"/>
    </source>
</evidence>
<protein>
    <submittedName>
        <fullName evidence="1">12781_t:CDS:1</fullName>
    </submittedName>
</protein>
<reference evidence="1" key="1">
    <citation type="submission" date="2021-06" db="EMBL/GenBank/DDBJ databases">
        <authorList>
            <person name="Kallberg Y."/>
            <person name="Tangrot J."/>
            <person name="Rosling A."/>
        </authorList>
    </citation>
    <scope>NUCLEOTIDE SEQUENCE</scope>
    <source>
        <strain evidence="1">MA461A</strain>
    </source>
</reference>
<dbReference type="Proteomes" id="UP000789920">
    <property type="component" value="Unassembled WGS sequence"/>
</dbReference>
<evidence type="ECO:0000313" key="2">
    <source>
        <dbReference type="Proteomes" id="UP000789920"/>
    </source>
</evidence>